<feature type="transmembrane region" description="Helical" evidence="2">
    <location>
        <begin position="583"/>
        <end position="605"/>
    </location>
</feature>
<dbReference type="STRING" id="1093900.A0A507B4J4"/>
<evidence type="ECO:0000259" key="3">
    <source>
        <dbReference type="Pfam" id="PF26616"/>
    </source>
</evidence>
<keyword evidence="5" id="KW-1185">Reference proteome</keyword>
<dbReference type="InParanoid" id="A0A507B4J4"/>
<evidence type="ECO:0000313" key="4">
    <source>
        <dbReference type="EMBL" id="TPX11520.1"/>
    </source>
</evidence>
<dbReference type="AlphaFoldDB" id="A0A507B4J4"/>
<reference evidence="4 5" key="1">
    <citation type="submission" date="2019-06" db="EMBL/GenBank/DDBJ databases">
        <title>Draft genome sequence of the filamentous fungus Phialemoniopsis curvata isolated from diesel fuel.</title>
        <authorList>
            <person name="Varaljay V.A."/>
            <person name="Lyon W.J."/>
            <person name="Crouch A.L."/>
            <person name="Drake C.E."/>
            <person name="Hollomon J.M."/>
            <person name="Nadeau L.J."/>
            <person name="Nunn H.S."/>
            <person name="Stevenson B.S."/>
            <person name="Bojanowski C.L."/>
            <person name="Crookes-Goodson W.J."/>
        </authorList>
    </citation>
    <scope>NUCLEOTIDE SEQUENCE [LARGE SCALE GENOMIC DNA]</scope>
    <source>
        <strain evidence="4 5">D216</strain>
    </source>
</reference>
<protein>
    <recommendedName>
        <fullName evidence="3">CorA-like transporter domain-containing protein</fullName>
    </recommendedName>
</protein>
<evidence type="ECO:0000256" key="2">
    <source>
        <dbReference type="SAM" id="Phobius"/>
    </source>
</evidence>
<dbReference type="GeneID" id="41975178"/>
<dbReference type="InterPro" id="IPR002523">
    <property type="entry name" value="MgTranspt_CorA/ZnTranspt_ZntB"/>
</dbReference>
<dbReference type="Pfam" id="PF01544">
    <property type="entry name" value="CorA"/>
    <property type="match status" value="1"/>
</dbReference>
<dbReference type="Proteomes" id="UP000319257">
    <property type="component" value="Unassembled WGS sequence"/>
</dbReference>
<feature type="domain" description="CorA-like transporter" evidence="3">
    <location>
        <begin position="16"/>
        <end position="283"/>
    </location>
</feature>
<dbReference type="InterPro" id="IPR058257">
    <property type="entry name" value="CorA-like_dom"/>
</dbReference>
<proteinExistence type="predicted"/>
<dbReference type="OrthoDB" id="5396681at2759"/>
<dbReference type="RefSeq" id="XP_030993231.1">
    <property type="nucleotide sequence ID" value="XM_031142507.1"/>
</dbReference>
<feature type="compositionally biased region" description="Basic and acidic residues" evidence="1">
    <location>
        <begin position="625"/>
        <end position="640"/>
    </location>
</feature>
<sequence length="640" mass="72382">MPTGRFDEYTKLEHLCSSAANYPSNGIRTRLFGHALAAYKSELETRSTDLFQAVQTYPIDYLEAFDGDDFQKWACHSASQLRQHYQINRKEPLSRFICIQAETSISPLDCSKDVFTLLLSFHHVMPRFLDLVFAFGQQAAAVSDLNCTAFHHENFLEAEDTSYSIPRLGRSGRQLQNCYNLWGVEKSDANGEWSFRQMAVYHSFDVESCRSLWINIKANDLMLERITDMATTSGRRNYNTSSSPSSRFAATLVTHMLFFEWCTEGWRSFISSLEKAAHEILMKVENAPIQDVEKQLSLDYEAIMPTSPTTPTQRRPTFPQAGMQSRTSSGFRAPPVRKAFSGSTTLPVIQSQASATSTGHPTVPAPQREVVPVSSKNFTVLEEFSVKSLQRLGGIGSKLQKASLMMQLDAQVLDSVVTHYDALLRDERLSDGLRNGCCSEVSLFREEAASCIRRLGMEQSRIAALEGILRDGRNLLNTILQYKNTEINKIFTVNAQETSSRVEEMTAEMHQSALRMESLTRITGRIAEKTERETSSMHIITLVTLVFLPGTFVATLFGSGLYQWDQNNPEMEFPLWKQKYFNLFAKICFPLMFFVIVVWYCVYWWSKRKENKKGGGDEENLLLGGEKDAATDGHDDSGDN</sequence>
<evidence type="ECO:0000313" key="5">
    <source>
        <dbReference type="Proteomes" id="UP000319257"/>
    </source>
</evidence>
<gene>
    <name evidence="4" type="ORF">E0L32_007731</name>
</gene>
<dbReference type="GO" id="GO:0016020">
    <property type="term" value="C:membrane"/>
    <property type="evidence" value="ECO:0007669"/>
    <property type="project" value="InterPro"/>
</dbReference>
<comment type="caution">
    <text evidence="4">The sequence shown here is derived from an EMBL/GenBank/DDBJ whole genome shotgun (WGS) entry which is preliminary data.</text>
</comment>
<accession>A0A507B4J4</accession>
<evidence type="ECO:0000256" key="1">
    <source>
        <dbReference type="SAM" id="MobiDB-lite"/>
    </source>
</evidence>
<organism evidence="4 5">
    <name type="scientific">Thyridium curvatum</name>
    <dbReference type="NCBI Taxonomy" id="1093900"/>
    <lineage>
        <taxon>Eukaryota</taxon>
        <taxon>Fungi</taxon>
        <taxon>Dikarya</taxon>
        <taxon>Ascomycota</taxon>
        <taxon>Pezizomycotina</taxon>
        <taxon>Sordariomycetes</taxon>
        <taxon>Sordariomycetidae</taxon>
        <taxon>Thyridiales</taxon>
        <taxon>Thyridiaceae</taxon>
        <taxon>Thyridium</taxon>
    </lineage>
</organism>
<dbReference type="Gene3D" id="1.20.58.340">
    <property type="entry name" value="Magnesium transport protein CorA, transmembrane region"/>
    <property type="match status" value="1"/>
</dbReference>
<keyword evidence="2" id="KW-0812">Transmembrane</keyword>
<dbReference type="EMBL" id="SKBQ01000048">
    <property type="protein sequence ID" value="TPX11520.1"/>
    <property type="molecule type" value="Genomic_DNA"/>
</dbReference>
<dbReference type="Pfam" id="PF26616">
    <property type="entry name" value="CorA-like"/>
    <property type="match status" value="1"/>
</dbReference>
<keyword evidence="2" id="KW-1133">Transmembrane helix</keyword>
<feature type="region of interest" description="Disordered" evidence="1">
    <location>
        <begin position="610"/>
        <end position="640"/>
    </location>
</feature>
<keyword evidence="2" id="KW-0472">Membrane</keyword>
<feature type="transmembrane region" description="Helical" evidence="2">
    <location>
        <begin position="539"/>
        <end position="563"/>
    </location>
</feature>
<feature type="compositionally biased region" description="Low complexity" evidence="1">
    <location>
        <begin position="305"/>
        <end position="320"/>
    </location>
</feature>
<dbReference type="GO" id="GO:0046873">
    <property type="term" value="F:metal ion transmembrane transporter activity"/>
    <property type="evidence" value="ECO:0007669"/>
    <property type="project" value="InterPro"/>
</dbReference>
<feature type="region of interest" description="Disordered" evidence="1">
    <location>
        <begin position="305"/>
        <end position="334"/>
    </location>
</feature>
<name>A0A507B4J4_9PEZI</name>